<keyword evidence="2" id="KW-0548">Nucleotidyltransferase</keyword>
<feature type="domain" description="THIF-type NAD/FAD binding fold" evidence="1">
    <location>
        <begin position="16"/>
        <end position="247"/>
    </location>
</feature>
<evidence type="ECO:0000259" key="1">
    <source>
        <dbReference type="Pfam" id="PF00899"/>
    </source>
</evidence>
<dbReference type="SUPFAM" id="SSF69572">
    <property type="entry name" value="Activating enzymes of the ubiquitin-like proteins"/>
    <property type="match status" value="1"/>
</dbReference>
<gene>
    <name evidence="2" type="ORF">FNH08_14995</name>
</gene>
<comment type="caution">
    <text evidence="2">The sequence shown here is derived from an EMBL/GenBank/DDBJ whole genome shotgun (WGS) entry which is preliminary data.</text>
</comment>
<dbReference type="InterPro" id="IPR035985">
    <property type="entry name" value="Ubiquitin-activating_enz"/>
</dbReference>
<dbReference type="GO" id="GO:0032446">
    <property type="term" value="P:protein modification by small protein conjugation"/>
    <property type="evidence" value="ECO:0007669"/>
    <property type="project" value="TreeGrafter"/>
</dbReference>
<dbReference type="GO" id="GO:0016779">
    <property type="term" value="F:nucleotidyltransferase activity"/>
    <property type="evidence" value="ECO:0007669"/>
    <property type="project" value="UniProtKB-KW"/>
</dbReference>
<dbReference type="AlphaFoldDB" id="A0A5N8XG58"/>
<dbReference type="PANTHER" id="PTHR10953">
    <property type="entry name" value="UBIQUITIN-ACTIVATING ENZYME E1"/>
    <property type="match status" value="1"/>
</dbReference>
<dbReference type="PANTHER" id="PTHR10953:SF102">
    <property type="entry name" value="ADENYLYLTRANSFERASE AND SULFURTRANSFERASE MOCS3"/>
    <property type="match status" value="1"/>
</dbReference>
<dbReference type="InterPro" id="IPR045886">
    <property type="entry name" value="ThiF/MoeB/HesA"/>
</dbReference>
<reference evidence="2 3" key="1">
    <citation type="submission" date="2019-07" db="EMBL/GenBank/DDBJ databases">
        <title>New species of Amycolatopsis and Streptomyces.</title>
        <authorList>
            <person name="Duangmal K."/>
            <person name="Teo W.F.A."/>
            <person name="Lipun K."/>
        </authorList>
    </citation>
    <scope>NUCLEOTIDE SEQUENCE [LARGE SCALE GENOMIC DNA]</scope>
    <source>
        <strain evidence="2 3">NBRC 106415</strain>
    </source>
</reference>
<evidence type="ECO:0000313" key="3">
    <source>
        <dbReference type="Proteomes" id="UP000400924"/>
    </source>
</evidence>
<name>A0A5N8XG58_9ACTN</name>
<sequence length="367" mass="39060">MNADGGGDRFDRQRRISGWDQRRLEKATVVVVGVGALGSEVAKNLALAGVGRLILCDPDTVAPSNLSRMALVGDGDVGRSKAEAVSRALRGLHPGGRAESRTADLVTGVGLGELADADVVLGCLDSRGARLRLLGRCALVDATLIDGGTEPWGGEVRLRRTADEPCYSCALPAGDRSTGDQPWSCQDLAEAGPAASSIASTALIASWMSLAALRVLLGLPVPYSLLRVDAPTGVSTPVAVRRDPDCPRHRPLGEPVGTLSVSCRATVGELLTLLEPDEEPLSWTEFVVTRACPSCGHYAEKRRINSTPLDIDDLSCHQCGCLVRPGYSQRLRMADQDARLDALGIAPEEILSVRRPEGGYAWRRLER</sequence>
<dbReference type="GO" id="GO:0008641">
    <property type="term" value="F:ubiquitin-like modifier activating enzyme activity"/>
    <property type="evidence" value="ECO:0007669"/>
    <property type="project" value="InterPro"/>
</dbReference>
<dbReference type="Gene3D" id="3.40.50.720">
    <property type="entry name" value="NAD(P)-binding Rossmann-like Domain"/>
    <property type="match status" value="1"/>
</dbReference>
<dbReference type="Pfam" id="PF00899">
    <property type="entry name" value="ThiF"/>
    <property type="match status" value="1"/>
</dbReference>
<keyword evidence="3" id="KW-1185">Reference proteome</keyword>
<dbReference type="GO" id="GO:0004792">
    <property type="term" value="F:thiosulfate-cyanide sulfurtransferase activity"/>
    <property type="evidence" value="ECO:0007669"/>
    <property type="project" value="TreeGrafter"/>
</dbReference>
<keyword evidence="2" id="KW-0808">Transferase</keyword>
<dbReference type="EMBL" id="VJZC01000084">
    <property type="protein sequence ID" value="MPY58429.1"/>
    <property type="molecule type" value="Genomic_DNA"/>
</dbReference>
<protein>
    <submittedName>
        <fullName evidence="2">ThiF family adenylyltransferase</fullName>
    </submittedName>
</protein>
<accession>A0A5N8XG58</accession>
<dbReference type="Proteomes" id="UP000400924">
    <property type="component" value="Unassembled WGS sequence"/>
</dbReference>
<dbReference type="GO" id="GO:0005737">
    <property type="term" value="C:cytoplasm"/>
    <property type="evidence" value="ECO:0007669"/>
    <property type="project" value="TreeGrafter"/>
</dbReference>
<evidence type="ECO:0000313" key="2">
    <source>
        <dbReference type="EMBL" id="MPY58429.1"/>
    </source>
</evidence>
<proteinExistence type="predicted"/>
<dbReference type="InterPro" id="IPR000594">
    <property type="entry name" value="ThiF_NAD_FAD-bd"/>
</dbReference>
<dbReference type="RefSeq" id="WP_322724527.1">
    <property type="nucleotide sequence ID" value="NZ_VJZC01000084.1"/>
</dbReference>
<organism evidence="2 3">
    <name type="scientific">Streptomyces spongiae</name>
    <dbReference type="NCBI Taxonomy" id="565072"/>
    <lineage>
        <taxon>Bacteria</taxon>
        <taxon>Bacillati</taxon>
        <taxon>Actinomycetota</taxon>
        <taxon>Actinomycetes</taxon>
        <taxon>Kitasatosporales</taxon>
        <taxon>Streptomycetaceae</taxon>
        <taxon>Streptomyces</taxon>
    </lineage>
</organism>